<dbReference type="GO" id="GO:0043565">
    <property type="term" value="F:sequence-specific DNA binding"/>
    <property type="evidence" value="ECO:0007669"/>
    <property type="project" value="InterPro"/>
</dbReference>
<dbReference type="InterPro" id="IPR018062">
    <property type="entry name" value="HTH_AraC-typ_CS"/>
</dbReference>
<sequence length="277" mass="30407">MEVIRSAGLNIFLETSLVRKDSIWDSVTAPGYWFGTLLEGNIAVHQSQLGERTWTSGGTAVFSAHEEIHTRHTSLHDGSVSAVFMQVETPLAEPILGAEASSLLSRSRLHREGLFPDLARTIAWQMLGCRMSGAARRLFITGKAMEIVAHVINSTIEEKKAGAEKHGAWSPRELECFHEARSILLAELADPPSVTELARRVGTNAKKLGAGFNALFGQPVYAFVKTSRLDAARQMLEAGETSVTNVARYVGYQPQHFATEFRRRFGISPTQATGKRS</sequence>
<keyword evidence="6" id="KW-1185">Reference proteome</keyword>
<dbReference type="OrthoDB" id="7363396at2"/>
<reference evidence="5 6" key="1">
    <citation type="submission" date="2018-05" db="EMBL/GenBank/DDBJ databases">
        <title>The draft genome of strain NS-104.</title>
        <authorList>
            <person name="Hang P."/>
            <person name="Jiang J."/>
        </authorList>
    </citation>
    <scope>NUCLEOTIDE SEQUENCE [LARGE SCALE GENOMIC DNA]</scope>
    <source>
        <strain evidence="5 6">NS-104</strain>
    </source>
</reference>
<accession>A0A2U2DIR8</accession>
<dbReference type="PROSITE" id="PS01124">
    <property type="entry name" value="HTH_ARAC_FAMILY_2"/>
    <property type="match status" value="1"/>
</dbReference>
<comment type="caution">
    <text evidence="5">The sequence shown here is derived from an EMBL/GenBank/DDBJ whole genome shotgun (WGS) entry which is preliminary data.</text>
</comment>
<dbReference type="SMART" id="SM00342">
    <property type="entry name" value="HTH_ARAC"/>
    <property type="match status" value="1"/>
</dbReference>
<dbReference type="PANTHER" id="PTHR47893:SF1">
    <property type="entry name" value="REGULATORY PROTEIN PCHR"/>
    <property type="match status" value="1"/>
</dbReference>
<evidence type="ECO:0000313" key="6">
    <source>
        <dbReference type="Proteomes" id="UP000245252"/>
    </source>
</evidence>
<feature type="domain" description="HTH araC/xylS-type" evidence="4">
    <location>
        <begin position="178"/>
        <end position="275"/>
    </location>
</feature>
<organism evidence="5 6">
    <name type="scientific">Metarhizobium album</name>
    <dbReference type="NCBI Taxonomy" id="2182425"/>
    <lineage>
        <taxon>Bacteria</taxon>
        <taxon>Pseudomonadati</taxon>
        <taxon>Pseudomonadota</taxon>
        <taxon>Alphaproteobacteria</taxon>
        <taxon>Hyphomicrobiales</taxon>
        <taxon>Rhizobiaceae</taxon>
        <taxon>Metarhizobium</taxon>
    </lineage>
</organism>
<dbReference type="Gene3D" id="1.10.10.60">
    <property type="entry name" value="Homeodomain-like"/>
    <property type="match status" value="1"/>
</dbReference>
<dbReference type="EMBL" id="QFBC01000018">
    <property type="protein sequence ID" value="PWE53168.1"/>
    <property type="molecule type" value="Genomic_DNA"/>
</dbReference>
<evidence type="ECO:0000256" key="3">
    <source>
        <dbReference type="ARBA" id="ARBA00023163"/>
    </source>
</evidence>
<evidence type="ECO:0000313" key="5">
    <source>
        <dbReference type="EMBL" id="PWE53168.1"/>
    </source>
</evidence>
<dbReference type="Proteomes" id="UP000245252">
    <property type="component" value="Unassembled WGS sequence"/>
</dbReference>
<dbReference type="GO" id="GO:0003700">
    <property type="term" value="F:DNA-binding transcription factor activity"/>
    <property type="evidence" value="ECO:0007669"/>
    <property type="project" value="InterPro"/>
</dbReference>
<evidence type="ECO:0000256" key="1">
    <source>
        <dbReference type="ARBA" id="ARBA00023015"/>
    </source>
</evidence>
<name>A0A2U2DIR8_9HYPH</name>
<dbReference type="InterPro" id="IPR053142">
    <property type="entry name" value="PchR_regulatory_protein"/>
</dbReference>
<dbReference type="SUPFAM" id="SSF46689">
    <property type="entry name" value="Homeodomain-like"/>
    <property type="match status" value="1"/>
</dbReference>
<dbReference type="InterPro" id="IPR018060">
    <property type="entry name" value="HTH_AraC"/>
</dbReference>
<evidence type="ECO:0000259" key="4">
    <source>
        <dbReference type="PROSITE" id="PS01124"/>
    </source>
</evidence>
<keyword evidence="1" id="KW-0805">Transcription regulation</keyword>
<protein>
    <submittedName>
        <fullName evidence="5">AraC family transcriptional regulator</fullName>
    </submittedName>
</protein>
<dbReference type="PANTHER" id="PTHR47893">
    <property type="entry name" value="REGULATORY PROTEIN PCHR"/>
    <property type="match status" value="1"/>
</dbReference>
<dbReference type="Pfam" id="PF12833">
    <property type="entry name" value="HTH_18"/>
    <property type="match status" value="1"/>
</dbReference>
<dbReference type="InterPro" id="IPR009057">
    <property type="entry name" value="Homeodomain-like_sf"/>
</dbReference>
<keyword evidence="3" id="KW-0804">Transcription</keyword>
<dbReference type="PROSITE" id="PS00041">
    <property type="entry name" value="HTH_ARAC_FAMILY_1"/>
    <property type="match status" value="1"/>
</dbReference>
<dbReference type="AlphaFoldDB" id="A0A2U2DIR8"/>
<proteinExistence type="predicted"/>
<keyword evidence="2" id="KW-0238">DNA-binding</keyword>
<gene>
    <name evidence="5" type="ORF">DEM27_27760</name>
</gene>
<evidence type="ECO:0000256" key="2">
    <source>
        <dbReference type="ARBA" id="ARBA00023125"/>
    </source>
</evidence>